<gene>
    <name evidence="2" type="ORF">Pma05_49730</name>
</gene>
<dbReference type="EMBL" id="BONX01000035">
    <property type="protein sequence ID" value="GIG98400.1"/>
    <property type="molecule type" value="Genomic_DNA"/>
</dbReference>
<name>A0ABQ4EUV3_9ACTN</name>
<evidence type="ECO:0000313" key="2">
    <source>
        <dbReference type="EMBL" id="GIG98400.1"/>
    </source>
</evidence>
<evidence type="ECO:0000256" key="1">
    <source>
        <dbReference type="SAM" id="SignalP"/>
    </source>
</evidence>
<comment type="caution">
    <text evidence="2">The sequence shown here is derived from an EMBL/GenBank/DDBJ whole genome shotgun (WGS) entry which is preliminary data.</text>
</comment>
<dbReference type="Proteomes" id="UP000621500">
    <property type="component" value="Unassembled WGS sequence"/>
</dbReference>
<feature type="signal peptide" evidence="1">
    <location>
        <begin position="1"/>
        <end position="22"/>
    </location>
</feature>
<protein>
    <recommendedName>
        <fullName evidence="4">Lipoprotein</fullName>
    </recommendedName>
</protein>
<proteinExistence type="predicted"/>
<accession>A0ABQ4EUV3</accession>
<reference evidence="2 3" key="1">
    <citation type="submission" date="2021-01" db="EMBL/GenBank/DDBJ databases">
        <title>Whole genome shotgun sequence of Plantactinospora mayteni NBRC 109088.</title>
        <authorList>
            <person name="Komaki H."/>
            <person name="Tamura T."/>
        </authorList>
    </citation>
    <scope>NUCLEOTIDE SEQUENCE [LARGE SCALE GENOMIC DNA]</scope>
    <source>
        <strain evidence="2 3">NBRC 109088</strain>
    </source>
</reference>
<keyword evidence="3" id="KW-1185">Reference proteome</keyword>
<dbReference type="RefSeq" id="WP_203860041.1">
    <property type="nucleotide sequence ID" value="NZ_BAAAZQ010000017.1"/>
</dbReference>
<sequence>MTTVRRAAGLVAGLALGVAVLAGCSSEGATTDCGLDACTVTFDRGVDAQASLLGVEAKLIGVDGDVVTLEVAGEQLSLTVGQQATEVGGLYATVQSADADQVVVRIGQNAG</sequence>
<keyword evidence="1" id="KW-0732">Signal</keyword>
<feature type="chain" id="PRO_5045237183" description="Lipoprotein" evidence="1">
    <location>
        <begin position="23"/>
        <end position="111"/>
    </location>
</feature>
<dbReference type="PROSITE" id="PS51257">
    <property type="entry name" value="PROKAR_LIPOPROTEIN"/>
    <property type="match status" value="1"/>
</dbReference>
<organism evidence="2 3">
    <name type="scientific">Plantactinospora mayteni</name>
    <dbReference type="NCBI Taxonomy" id="566021"/>
    <lineage>
        <taxon>Bacteria</taxon>
        <taxon>Bacillati</taxon>
        <taxon>Actinomycetota</taxon>
        <taxon>Actinomycetes</taxon>
        <taxon>Micromonosporales</taxon>
        <taxon>Micromonosporaceae</taxon>
        <taxon>Plantactinospora</taxon>
    </lineage>
</organism>
<evidence type="ECO:0000313" key="3">
    <source>
        <dbReference type="Proteomes" id="UP000621500"/>
    </source>
</evidence>
<evidence type="ECO:0008006" key="4">
    <source>
        <dbReference type="Google" id="ProtNLM"/>
    </source>
</evidence>